<keyword evidence="1" id="KW-1133">Transmembrane helix</keyword>
<evidence type="ECO:0000256" key="1">
    <source>
        <dbReference type="SAM" id="Phobius"/>
    </source>
</evidence>
<dbReference type="InterPro" id="IPR025238">
    <property type="entry name" value="DUF4184"/>
</dbReference>
<name>A0ABW3KC89_9BACT</name>
<proteinExistence type="predicted"/>
<feature type="transmembrane region" description="Helical" evidence="1">
    <location>
        <begin position="188"/>
        <end position="209"/>
    </location>
</feature>
<dbReference type="Proteomes" id="UP001597112">
    <property type="component" value="Unassembled WGS sequence"/>
</dbReference>
<comment type="caution">
    <text evidence="2">The sequence shown here is derived from an EMBL/GenBank/DDBJ whole genome shotgun (WGS) entry which is preliminary data.</text>
</comment>
<keyword evidence="1" id="KW-0812">Transmembrane</keyword>
<gene>
    <name evidence="2" type="ORF">ACFQ21_28175</name>
</gene>
<dbReference type="RefSeq" id="WP_377585642.1">
    <property type="nucleotide sequence ID" value="NZ_JBHTKA010000015.1"/>
</dbReference>
<accession>A0ABW3KC89</accession>
<feature type="transmembrane region" description="Helical" evidence="1">
    <location>
        <begin position="152"/>
        <end position="174"/>
    </location>
</feature>
<feature type="transmembrane region" description="Helical" evidence="1">
    <location>
        <begin position="105"/>
        <end position="121"/>
    </location>
</feature>
<reference evidence="3" key="1">
    <citation type="journal article" date="2019" name="Int. J. Syst. Evol. Microbiol.">
        <title>The Global Catalogue of Microorganisms (GCM) 10K type strain sequencing project: providing services to taxonomists for standard genome sequencing and annotation.</title>
        <authorList>
            <consortium name="The Broad Institute Genomics Platform"/>
            <consortium name="The Broad Institute Genome Sequencing Center for Infectious Disease"/>
            <person name="Wu L."/>
            <person name="Ma J."/>
        </authorList>
    </citation>
    <scope>NUCLEOTIDE SEQUENCE [LARGE SCALE GENOMIC DNA]</scope>
    <source>
        <strain evidence="3">CCUG 58938</strain>
    </source>
</reference>
<organism evidence="2 3">
    <name type="scientific">Ohtaekwangia kribbensis</name>
    <dbReference type="NCBI Taxonomy" id="688913"/>
    <lineage>
        <taxon>Bacteria</taxon>
        <taxon>Pseudomonadati</taxon>
        <taxon>Bacteroidota</taxon>
        <taxon>Cytophagia</taxon>
        <taxon>Cytophagales</taxon>
        <taxon>Fulvivirgaceae</taxon>
        <taxon>Ohtaekwangia</taxon>
    </lineage>
</organism>
<dbReference type="EMBL" id="JBHTKA010000015">
    <property type="protein sequence ID" value="MFD1003236.1"/>
    <property type="molecule type" value="Genomic_DNA"/>
</dbReference>
<evidence type="ECO:0000313" key="3">
    <source>
        <dbReference type="Proteomes" id="UP001597112"/>
    </source>
</evidence>
<keyword evidence="3" id="KW-1185">Reference proteome</keyword>
<sequence length="244" mass="27702">MPFTPAHPAIVLPFLNWRKLSATALVIGSMSPDFEYFFKLSVNSTHSHTVGGIFYFDLPVVIVLSVVFHLLVKQNLFANLPVFFQLRFHDARSFDLIPYLRKHPIQFLVSAILGAASHLFWDSFTHNSGYFARNLWFYKGTAIPFDGVNYPLFYALQHISTIVGLISIACYIYFREPQQHTVITRPSVAYWLLLLLITAAIVLIRFAIYPDDYNLGNVVVSSISGLCLALIINGMFRFRSITTA</sequence>
<evidence type="ECO:0000313" key="2">
    <source>
        <dbReference type="EMBL" id="MFD1003236.1"/>
    </source>
</evidence>
<protein>
    <submittedName>
        <fullName evidence="2">DUF4184 family protein</fullName>
    </submittedName>
</protein>
<dbReference type="Pfam" id="PF13803">
    <property type="entry name" value="DUF4184"/>
    <property type="match status" value="1"/>
</dbReference>
<feature type="transmembrane region" description="Helical" evidence="1">
    <location>
        <begin position="53"/>
        <end position="72"/>
    </location>
</feature>
<feature type="transmembrane region" description="Helical" evidence="1">
    <location>
        <begin position="215"/>
        <end position="236"/>
    </location>
</feature>
<keyword evidence="1" id="KW-0472">Membrane</keyword>